<organism evidence="7 8">
    <name type="scientific">Stephania cephalantha</name>
    <dbReference type="NCBI Taxonomy" id="152367"/>
    <lineage>
        <taxon>Eukaryota</taxon>
        <taxon>Viridiplantae</taxon>
        <taxon>Streptophyta</taxon>
        <taxon>Embryophyta</taxon>
        <taxon>Tracheophyta</taxon>
        <taxon>Spermatophyta</taxon>
        <taxon>Magnoliopsida</taxon>
        <taxon>Ranunculales</taxon>
        <taxon>Menispermaceae</taxon>
        <taxon>Menispermoideae</taxon>
        <taxon>Cissampelideae</taxon>
        <taxon>Stephania</taxon>
    </lineage>
</organism>
<comment type="caution">
    <text evidence="7">The sequence shown here is derived from an EMBL/GenBank/DDBJ whole genome shotgun (WGS) entry which is preliminary data.</text>
</comment>
<dbReference type="FunFam" id="1.50.10.20:FF:000011">
    <property type="entry name" value="Terpene cyclase/mutase family member"/>
    <property type="match status" value="1"/>
</dbReference>
<dbReference type="PANTHER" id="PTHR11764:SF58">
    <property type="entry name" value="BETA-AMYRIN SYNTHASE-RELATED"/>
    <property type="match status" value="1"/>
</dbReference>
<dbReference type="InterPro" id="IPR018333">
    <property type="entry name" value="Squalene_cyclase"/>
</dbReference>
<reference evidence="7 8" key="1">
    <citation type="submission" date="2024-01" db="EMBL/GenBank/DDBJ databases">
        <title>Genome assemblies of Stephania.</title>
        <authorList>
            <person name="Yang L."/>
        </authorList>
    </citation>
    <scope>NUCLEOTIDE SEQUENCE [LARGE SCALE GENOMIC DNA]</scope>
    <source>
        <strain evidence="7">JXDWG</strain>
        <tissue evidence="7">Leaf</tissue>
    </source>
</reference>
<dbReference type="Pfam" id="PF13249">
    <property type="entry name" value="SQHop_cyclase_N"/>
    <property type="match status" value="1"/>
</dbReference>
<evidence type="ECO:0000259" key="6">
    <source>
        <dbReference type="Pfam" id="PF13249"/>
    </source>
</evidence>
<dbReference type="AlphaFoldDB" id="A0AAP0EUH4"/>
<evidence type="ECO:0000313" key="8">
    <source>
        <dbReference type="Proteomes" id="UP001419268"/>
    </source>
</evidence>
<dbReference type="SUPFAM" id="SSF48239">
    <property type="entry name" value="Terpenoid cyclases/Protein prenyltransferases"/>
    <property type="match status" value="2"/>
</dbReference>
<gene>
    <name evidence="7" type="ORF">Scep_023094</name>
</gene>
<evidence type="ECO:0000256" key="4">
    <source>
        <dbReference type="RuleBase" id="RU362003"/>
    </source>
</evidence>
<keyword evidence="8" id="KW-1185">Reference proteome</keyword>
<dbReference type="CDD" id="cd02892">
    <property type="entry name" value="SQCY_1"/>
    <property type="match status" value="1"/>
</dbReference>
<dbReference type="InterPro" id="IPR008930">
    <property type="entry name" value="Terpenoid_cyclase/PrenylTrfase"/>
</dbReference>
<keyword evidence="2" id="KW-0677">Repeat</keyword>
<dbReference type="InterPro" id="IPR032696">
    <property type="entry name" value="SQ_cyclase_C"/>
</dbReference>
<evidence type="ECO:0000313" key="7">
    <source>
        <dbReference type="EMBL" id="KAK9099664.1"/>
    </source>
</evidence>
<dbReference type="Proteomes" id="UP001419268">
    <property type="component" value="Unassembled WGS sequence"/>
</dbReference>
<dbReference type="PANTHER" id="PTHR11764">
    <property type="entry name" value="TERPENE CYCLASE/MUTASE FAMILY MEMBER"/>
    <property type="match status" value="1"/>
</dbReference>
<proteinExistence type="inferred from homology"/>
<dbReference type="SFLD" id="SFLDG01016">
    <property type="entry name" value="Prenyltransferase_Like_2"/>
    <property type="match status" value="1"/>
</dbReference>
<dbReference type="GO" id="GO:0005811">
    <property type="term" value="C:lipid droplet"/>
    <property type="evidence" value="ECO:0007669"/>
    <property type="project" value="InterPro"/>
</dbReference>
<sequence>MWKLKFGEESCTTGPFNSYLFSTNNFVGRQTWEFDPDAGTPEERAEVEKARQDFQTNRFNIKPCGDVLLRLQMLKENKGKYDLKIPAVKIGENEEVSHEKVSTALRRGVRFFCALQTRCGHWAADIGGPLFFMPPLVFVLYISGTLNTIFSSEHKKEILRYMYNHQNEDGGWGFHIEGKSTMFGTAFNYICMRLLGEGPDGGQDDACSRGRKWIQDRGGVTFIPSWGKACENVVLLPLGVHAIVILIWKEEDLYFRRSPIQNLIWDCLNAVEPLLGSWPFSKCREKALQVAMEHVHYEDEASRYITIGSVEKVLCMLACWVEDPNGTAFKRHLARVQDYLWMAEDGMRMQSFGSQQWDTGFALQALLSTNLIEEVGEALKRGHFYVKESQVKDNPPGDFRKMYRHISKGGWTFSDQDQGWQVSDCTAEGLTCCLSLSLLPPEIVGEKMEDERLYDSVNLLLSLQGKDGGLPAWEPVVGAEWMEALNPTEFFDKIILESEYPECTASAIQALVLFKKLHPRHRKKEIQAFIAKAVAYLQQTQRPDGSWYGNWGVCFIYGTWFGLRGLSATGKNCVNCPTVRKACDFLLSKQLASGGWGESFRSCPEQKFVFLENKKATLVHTAWALLGLMSGGQAERDPEPLQRGVKVLINNQMENGDFPQEEITGAFVKNCALHYAAYRNVFPLWALGEYRQRLAAAAAAPS</sequence>
<dbReference type="NCBIfam" id="TIGR01787">
    <property type="entry name" value="squalene_cyclas"/>
    <property type="match status" value="1"/>
</dbReference>
<protein>
    <recommendedName>
        <fullName evidence="4">Terpene cyclase/mutase family member</fullName>
        <ecNumber evidence="4">5.4.99.-</ecNumber>
    </recommendedName>
</protein>
<dbReference type="EMBL" id="JBBNAG010000010">
    <property type="protein sequence ID" value="KAK9099664.1"/>
    <property type="molecule type" value="Genomic_DNA"/>
</dbReference>
<evidence type="ECO:0000256" key="2">
    <source>
        <dbReference type="ARBA" id="ARBA00022737"/>
    </source>
</evidence>
<evidence type="ECO:0000256" key="1">
    <source>
        <dbReference type="ARBA" id="ARBA00009755"/>
    </source>
</evidence>
<dbReference type="Pfam" id="PF13243">
    <property type="entry name" value="SQHop_cyclase_C"/>
    <property type="match status" value="1"/>
</dbReference>
<accession>A0AAP0EUH4</accession>
<dbReference type="Gene3D" id="1.50.10.20">
    <property type="match status" value="2"/>
</dbReference>
<name>A0AAP0EUH4_9MAGN</name>
<dbReference type="InterPro" id="IPR002365">
    <property type="entry name" value="Terpene_synthase_CS"/>
</dbReference>
<evidence type="ECO:0000256" key="3">
    <source>
        <dbReference type="ARBA" id="ARBA00023235"/>
    </source>
</evidence>
<feature type="domain" description="Squalene cyclase C-terminal" evidence="5">
    <location>
        <begin position="356"/>
        <end position="692"/>
    </location>
</feature>
<dbReference type="GO" id="GO:0016866">
    <property type="term" value="F:intramolecular transferase activity"/>
    <property type="evidence" value="ECO:0007669"/>
    <property type="project" value="InterPro"/>
</dbReference>
<keyword evidence="3 4" id="KW-0413">Isomerase</keyword>
<feature type="domain" description="Squalene cyclase N-terminal" evidence="6">
    <location>
        <begin position="109"/>
        <end position="228"/>
    </location>
</feature>
<dbReference type="GO" id="GO:0016104">
    <property type="term" value="P:triterpenoid biosynthetic process"/>
    <property type="evidence" value="ECO:0007669"/>
    <property type="project" value="InterPro"/>
</dbReference>
<comment type="similarity">
    <text evidence="1 4">Belongs to the terpene cyclase/mutase family.</text>
</comment>
<dbReference type="InterPro" id="IPR032697">
    <property type="entry name" value="SQ_cyclase_N"/>
</dbReference>
<evidence type="ECO:0000259" key="5">
    <source>
        <dbReference type="Pfam" id="PF13243"/>
    </source>
</evidence>
<dbReference type="EC" id="5.4.99.-" evidence="4"/>
<dbReference type="PROSITE" id="PS01074">
    <property type="entry name" value="TERPENE_SYNTHASES"/>
    <property type="match status" value="1"/>
</dbReference>